<dbReference type="InterPro" id="IPR049304">
    <property type="entry name" value="Gly_rich_dom"/>
</dbReference>
<dbReference type="STRING" id="187868.SAMN05192589_12519"/>
<evidence type="ECO:0000313" key="5">
    <source>
        <dbReference type="Proteomes" id="UP000198781"/>
    </source>
</evidence>
<dbReference type="EMBL" id="FMZC01000025">
    <property type="protein sequence ID" value="SDE68321.1"/>
    <property type="molecule type" value="Genomic_DNA"/>
</dbReference>
<gene>
    <name evidence="4" type="ORF">SAMN05192589_12519</name>
</gene>
<accession>A0A1G7EXE5</accession>
<feature type="region of interest" description="Disordered" evidence="1">
    <location>
        <begin position="204"/>
        <end position="223"/>
    </location>
</feature>
<name>A0A1G7EXE5_9BURK</name>
<sequence>MLLPTRRLIAFTSIAVAGLFAMPVLAAPCVNGINISGTCEVPSGMNRMQVEMWGGGGGGGGASLVTEDPAAGGGGGGFCGTTLATTPGQIVEITVGQPGRQGSLGEDGSSGGGSSIRHEGLMLIAEGGQGGPAGRGAAAPGGDGGFCNSAAFPAASAYRGGRGGSVAPTSAAGGGGGGSGTATADGQDAIGGLRGVPFGANGGLGNGDDGLSPGGGGGGSGGAGIAGGEGGAGWVRLTFIFVAPPVVAPTAPAPIPTLEQRGLLILAVLIGAAAALNRRKQN</sequence>
<dbReference type="AlphaFoldDB" id="A0A1G7EXE5"/>
<keyword evidence="2" id="KW-0732">Signal</keyword>
<evidence type="ECO:0000259" key="3">
    <source>
        <dbReference type="Pfam" id="PF21722"/>
    </source>
</evidence>
<dbReference type="RefSeq" id="WP_353615289.1">
    <property type="nucleotide sequence ID" value="NZ_FMZC01000025.1"/>
</dbReference>
<feature type="region of interest" description="Disordered" evidence="1">
    <location>
        <begin position="158"/>
        <end position="189"/>
    </location>
</feature>
<evidence type="ECO:0000256" key="1">
    <source>
        <dbReference type="SAM" id="MobiDB-lite"/>
    </source>
</evidence>
<evidence type="ECO:0000313" key="4">
    <source>
        <dbReference type="EMBL" id="SDE68321.1"/>
    </source>
</evidence>
<feature type="chain" id="PRO_5011683649" evidence="2">
    <location>
        <begin position="27"/>
        <end position="282"/>
    </location>
</feature>
<dbReference type="Pfam" id="PF21722">
    <property type="entry name" value="Gly_rich_2"/>
    <property type="match status" value="1"/>
</dbReference>
<dbReference type="Proteomes" id="UP000198781">
    <property type="component" value="Unassembled WGS sequence"/>
</dbReference>
<dbReference type="InterPro" id="IPR026442">
    <property type="entry name" value="IPTL_CTERM"/>
</dbReference>
<protein>
    <submittedName>
        <fullName evidence="4">IPTL-CTERM protein sorting domain-containing protein</fullName>
    </submittedName>
</protein>
<keyword evidence="5" id="KW-1185">Reference proteome</keyword>
<dbReference type="NCBIfam" id="TIGR04174">
    <property type="entry name" value="IPTL_CTERM"/>
    <property type="match status" value="1"/>
</dbReference>
<feature type="signal peptide" evidence="2">
    <location>
        <begin position="1"/>
        <end position="26"/>
    </location>
</feature>
<proteinExistence type="predicted"/>
<feature type="domain" description="Glycine-rich" evidence="3">
    <location>
        <begin position="38"/>
        <end position="238"/>
    </location>
</feature>
<reference evidence="4 5" key="1">
    <citation type="submission" date="2016-10" db="EMBL/GenBank/DDBJ databases">
        <authorList>
            <person name="de Groot N.N."/>
        </authorList>
    </citation>
    <scope>NUCLEOTIDE SEQUENCE [LARGE SCALE GENOMIC DNA]</scope>
    <source>
        <strain evidence="4 5">DSM 16619</strain>
    </source>
</reference>
<organism evidence="4 5">
    <name type="scientific">Paracidovorax valerianellae</name>
    <dbReference type="NCBI Taxonomy" id="187868"/>
    <lineage>
        <taxon>Bacteria</taxon>
        <taxon>Pseudomonadati</taxon>
        <taxon>Pseudomonadota</taxon>
        <taxon>Betaproteobacteria</taxon>
        <taxon>Burkholderiales</taxon>
        <taxon>Comamonadaceae</taxon>
        <taxon>Paracidovorax</taxon>
    </lineage>
</organism>
<feature type="region of interest" description="Disordered" evidence="1">
    <location>
        <begin position="97"/>
        <end position="116"/>
    </location>
</feature>
<evidence type="ECO:0000256" key="2">
    <source>
        <dbReference type="SAM" id="SignalP"/>
    </source>
</evidence>
<feature type="compositionally biased region" description="Low complexity" evidence="1">
    <location>
        <begin position="158"/>
        <end position="171"/>
    </location>
</feature>